<evidence type="ECO:0000313" key="3">
    <source>
        <dbReference type="Proteomes" id="UP000199054"/>
    </source>
</evidence>
<sequence length="152" mass="16774">MRDIMGYKYPTKQEHIYSIHAATTIGYICPMEMSFKEALEHAMRVSKRGKSKRNVAILAGISPDIMKNISQNKSRTPNAEAATKVADFFGVSLSDFYAGNIPEDIGEDATEIAEDAAKVSGVVRGLSKESREKVQAFAEALRQTEEAARRSE</sequence>
<dbReference type="STRING" id="34002.SAMN04489859_100898"/>
<dbReference type="Proteomes" id="UP000199054">
    <property type="component" value="Unassembled WGS sequence"/>
</dbReference>
<accession>A0A1H8H3H9</accession>
<organism evidence="2 3">
    <name type="scientific">Paracoccus alcaliphilus</name>
    <dbReference type="NCBI Taxonomy" id="34002"/>
    <lineage>
        <taxon>Bacteria</taxon>
        <taxon>Pseudomonadati</taxon>
        <taxon>Pseudomonadota</taxon>
        <taxon>Alphaproteobacteria</taxon>
        <taxon>Rhodobacterales</taxon>
        <taxon>Paracoccaceae</taxon>
        <taxon>Paracoccus</taxon>
    </lineage>
</organism>
<protein>
    <recommendedName>
        <fullName evidence="1">HTH cro/C1-type domain-containing protein</fullName>
    </recommendedName>
</protein>
<dbReference type="SUPFAM" id="SSF47413">
    <property type="entry name" value="lambda repressor-like DNA-binding domains"/>
    <property type="match status" value="1"/>
</dbReference>
<proteinExistence type="predicted"/>
<dbReference type="PROSITE" id="PS50943">
    <property type="entry name" value="HTH_CROC1"/>
    <property type="match status" value="1"/>
</dbReference>
<dbReference type="RefSeq" id="WP_090611296.1">
    <property type="nucleotide sequence ID" value="NZ_CP067124.1"/>
</dbReference>
<evidence type="ECO:0000313" key="2">
    <source>
        <dbReference type="EMBL" id="SEN50685.1"/>
    </source>
</evidence>
<dbReference type="GO" id="GO:0003677">
    <property type="term" value="F:DNA binding"/>
    <property type="evidence" value="ECO:0007669"/>
    <property type="project" value="InterPro"/>
</dbReference>
<feature type="domain" description="HTH cro/C1-type" evidence="1">
    <location>
        <begin position="72"/>
        <end position="96"/>
    </location>
</feature>
<dbReference type="EMBL" id="FODE01000008">
    <property type="protein sequence ID" value="SEN50685.1"/>
    <property type="molecule type" value="Genomic_DNA"/>
</dbReference>
<reference evidence="2 3" key="1">
    <citation type="submission" date="2016-10" db="EMBL/GenBank/DDBJ databases">
        <authorList>
            <person name="de Groot N.N."/>
        </authorList>
    </citation>
    <scope>NUCLEOTIDE SEQUENCE [LARGE SCALE GENOMIC DNA]</scope>
    <source>
        <strain evidence="2 3">DSM 8512</strain>
    </source>
</reference>
<name>A0A1H8H3H9_9RHOB</name>
<evidence type="ECO:0000259" key="1">
    <source>
        <dbReference type="PROSITE" id="PS50943"/>
    </source>
</evidence>
<dbReference type="InterPro" id="IPR001387">
    <property type="entry name" value="Cro/C1-type_HTH"/>
</dbReference>
<gene>
    <name evidence="2" type="ORF">SAMN04489859_100898</name>
</gene>
<dbReference type="OrthoDB" id="9792157at2"/>
<dbReference type="Gene3D" id="1.10.260.40">
    <property type="entry name" value="lambda repressor-like DNA-binding domains"/>
    <property type="match status" value="1"/>
</dbReference>
<keyword evidence="3" id="KW-1185">Reference proteome</keyword>
<dbReference type="InterPro" id="IPR010982">
    <property type="entry name" value="Lambda_DNA-bd_dom_sf"/>
</dbReference>
<dbReference type="AlphaFoldDB" id="A0A1H8H3H9"/>